<keyword evidence="10" id="KW-1185">Reference proteome</keyword>
<evidence type="ECO:0000256" key="3">
    <source>
        <dbReference type="ARBA" id="ARBA00022801"/>
    </source>
</evidence>
<feature type="transmembrane region" description="Helical" evidence="6">
    <location>
        <begin position="182"/>
        <end position="202"/>
    </location>
</feature>
<dbReference type="PANTHER" id="PTHR43394:SF1">
    <property type="entry name" value="ATP-BINDING CASSETTE SUB-FAMILY B MEMBER 10, MITOCHONDRIAL"/>
    <property type="match status" value="1"/>
</dbReference>
<dbReference type="Gene3D" id="3.90.70.10">
    <property type="entry name" value="Cysteine proteinases"/>
    <property type="match status" value="1"/>
</dbReference>
<feature type="transmembrane region" description="Helical" evidence="6">
    <location>
        <begin position="148"/>
        <end position="170"/>
    </location>
</feature>
<evidence type="ECO:0000256" key="5">
    <source>
        <dbReference type="ARBA" id="ARBA00023136"/>
    </source>
</evidence>
<evidence type="ECO:0000256" key="6">
    <source>
        <dbReference type="SAM" id="Phobius"/>
    </source>
</evidence>
<dbReference type="InterPro" id="IPR036640">
    <property type="entry name" value="ABC1_TM_sf"/>
</dbReference>
<comment type="caution">
    <text evidence="9">The sequence shown here is derived from an EMBL/GenBank/DDBJ whole genome shotgun (WGS) entry which is preliminary data.</text>
</comment>
<organism evidence="9 10">
    <name type="scientific">Xenorhabdus lircayensis</name>
    <dbReference type="NCBI Taxonomy" id="2763499"/>
    <lineage>
        <taxon>Bacteria</taxon>
        <taxon>Pseudomonadati</taxon>
        <taxon>Pseudomonadota</taxon>
        <taxon>Gammaproteobacteria</taxon>
        <taxon>Enterobacterales</taxon>
        <taxon>Morganellaceae</taxon>
        <taxon>Xenorhabdus</taxon>
    </lineage>
</organism>
<keyword evidence="4 6" id="KW-1133">Transmembrane helix</keyword>
<dbReference type="EMBL" id="JACOII010000044">
    <property type="protein sequence ID" value="MBI6549675.1"/>
    <property type="molecule type" value="Genomic_DNA"/>
</dbReference>
<dbReference type="InterPro" id="IPR011527">
    <property type="entry name" value="ABC1_TM_dom"/>
</dbReference>
<reference evidence="9 10" key="1">
    <citation type="submission" date="2020-08" db="EMBL/GenBank/DDBJ databases">
        <title>Description of Xenorhabdus lircayensis sp. nov., the symbiotic bacterium associated with the entomopathogenic nematode Steirnernema unicornum.</title>
        <authorList>
            <person name="Castaneda-Alvarez C."/>
            <person name="Prodan S."/>
            <person name="Zamorano A."/>
            <person name="San-Blas E."/>
            <person name="Aballay E."/>
        </authorList>
    </citation>
    <scope>NUCLEOTIDE SEQUENCE [LARGE SCALE GENOMIC DNA]</scope>
    <source>
        <strain evidence="9 10">VLS</strain>
    </source>
</reference>
<evidence type="ECO:0000259" key="8">
    <source>
        <dbReference type="PROSITE" id="PS50990"/>
    </source>
</evidence>
<dbReference type="SUPFAM" id="SSF90123">
    <property type="entry name" value="ABC transporter transmembrane region"/>
    <property type="match status" value="1"/>
</dbReference>
<evidence type="ECO:0000259" key="7">
    <source>
        <dbReference type="PROSITE" id="PS50929"/>
    </source>
</evidence>
<feature type="domain" description="ABC transmembrane type-1" evidence="7">
    <location>
        <begin position="148"/>
        <end position="361"/>
    </location>
</feature>
<dbReference type="PROSITE" id="PS50929">
    <property type="entry name" value="ABC_TM1F"/>
    <property type="match status" value="1"/>
</dbReference>
<dbReference type="Pfam" id="PF00664">
    <property type="entry name" value="ABC_membrane"/>
    <property type="match status" value="1"/>
</dbReference>
<dbReference type="PANTHER" id="PTHR43394">
    <property type="entry name" value="ATP-DEPENDENT PERMEASE MDL1, MITOCHONDRIAL"/>
    <property type="match status" value="1"/>
</dbReference>
<keyword evidence="3" id="KW-0378">Hydrolase</keyword>
<evidence type="ECO:0000256" key="2">
    <source>
        <dbReference type="ARBA" id="ARBA00022692"/>
    </source>
</evidence>
<sequence length="378" mass="42826">MDRDNIFADALSSALDCCRLLLQLVKDEVQKTPSLSSHSKLKSAIKEYGKAHDVDMALCRLKFHKLTPKQLPLAFRDKQGKFVVLVRLSSNQALIQSPYAASPEILPIDELEARWNGEVIQLRGASHRFDISWFIPAFVHHRHLIGEVLVFSLMLQLLALVTPLFFQVVMDKVLVHRALSTLDVLVIALVVVGMFEVVLRGLREYLFAHTANRIDITLGVKLFRYLLGLPLLYFKHRQVGSIITRVREMGQIQQFLTGSALTMVLDLAFVGLFVAVMFSYAPKLTWLVLVSLVLYFLFWMVVGPVLRARVLREYELRADNTAFLIESVTGIETIKTSATEAGFLHRWKHLLSAFVRASFRAKMVEQGSHEQLLALDGL</sequence>
<dbReference type="Proteomes" id="UP000696184">
    <property type="component" value="Unassembled WGS sequence"/>
</dbReference>
<comment type="subcellular location">
    <subcellularLocation>
        <location evidence="1">Cell membrane</location>
        <topology evidence="1">Multi-pass membrane protein</topology>
    </subcellularLocation>
</comment>
<feature type="transmembrane region" description="Helical" evidence="6">
    <location>
        <begin position="255"/>
        <end position="278"/>
    </location>
</feature>
<dbReference type="Pfam" id="PF03412">
    <property type="entry name" value="Peptidase_C39"/>
    <property type="match status" value="1"/>
</dbReference>
<dbReference type="PROSITE" id="PS50990">
    <property type="entry name" value="PEPTIDASE_C39"/>
    <property type="match status" value="1"/>
</dbReference>
<feature type="domain" description="Peptidase C39" evidence="8">
    <location>
        <begin position="2"/>
        <end position="122"/>
    </location>
</feature>
<accession>A0ABS0UAF1</accession>
<keyword evidence="5 6" id="KW-0472">Membrane</keyword>
<evidence type="ECO:0000256" key="4">
    <source>
        <dbReference type="ARBA" id="ARBA00022989"/>
    </source>
</evidence>
<dbReference type="CDD" id="cd02259">
    <property type="entry name" value="Peptidase_C39_like"/>
    <property type="match status" value="1"/>
</dbReference>
<evidence type="ECO:0000313" key="9">
    <source>
        <dbReference type="EMBL" id="MBI6549675.1"/>
    </source>
</evidence>
<gene>
    <name evidence="9" type="ORF">H8A87_13345</name>
</gene>
<dbReference type="InterPro" id="IPR005074">
    <property type="entry name" value="Peptidase_C39"/>
</dbReference>
<keyword evidence="2 6" id="KW-0812">Transmembrane</keyword>
<evidence type="ECO:0000313" key="10">
    <source>
        <dbReference type="Proteomes" id="UP000696184"/>
    </source>
</evidence>
<evidence type="ECO:0008006" key="11">
    <source>
        <dbReference type="Google" id="ProtNLM"/>
    </source>
</evidence>
<dbReference type="InterPro" id="IPR039421">
    <property type="entry name" value="Type_1_exporter"/>
</dbReference>
<evidence type="ECO:0000256" key="1">
    <source>
        <dbReference type="ARBA" id="ARBA00004651"/>
    </source>
</evidence>
<feature type="transmembrane region" description="Helical" evidence="6">
    <location>
        <begin position="284"/>
        <end position="306"/>
    </location>
</feature>
<protein>
    <recommendedName>
        <fullName evidence="11">Type I secretion system permease/ATPase</fullName>
    </recommendedName>
</protein>
<proteinExistence type="predicted"/>
<name>A0ABS0UAF1_9GAMM</name>
<dbReference type="Gene3D" id="1.20.1560.10">
    <property type="entry name" value="ABC transporter type 1, transmembrane domain"/>
    <property type="match status" value="1"/>
</dbReference>